<reference evidence="2" key="1">
    <citation type="journal article" date="2023" name="G3 (Bethesda)">
        <title>A reference genome for the long-term kleptoplast-retaining sea slug Elysia crispata morphotype clarki.</title>
        <authorList>
            <person name="Eastman K.E."/>
            <person name="Pendleton A.L."/>
            <person name="Shaikh M.A."/>
            <person name="Suttiyut T."/>
            <person name="Ogas R."/>
            <person name="Tomko P."/>
            <person name="Gavelis G."/>
            <person name="Widhalm J.R."/>
            <person name="Wisecaver J.H."/>
        </authorList>
    </citation>
    <scope>NUCLEOTIDE SEQUENCE</scope>
    <source>
        <strain evidence="2">ECLA1</strain>
    </source>
</reference>
<feature type="domain" description="Ig-like" evidence="1">
    <location>
        <begin position="118"/>
        <end position="224"/>
    </location>
</feature>
<dbReference type="Proteomes" id="UP001283361">
    <property type="component" value="Unassembled WGS sequence"/>
</dbReference>
<proteinExistence type="predicted"/>
<dbReference type="Gene3D" id="2.60.40.10">
    <property type="entry name" value="Immunoglobulins"/>
    <property type="match status" value="1"/>
</dbReference>
<evidence type="ECO:0000313" key="2">
    <source>
        <dbReference type="EMBL" id="KAK3794673.1"/>
    </source>
</evidence>
<evidence type="ECO:0000313" key="3">
    <source>
        <dbReference type="Proteomes" id="UP001283361"/>
    </source>
</evidence>
<dbReference type="InterPro" id="IPR013783">
    <property type="entry name" value="Ig-like_fold"/>
</dbReference>
<dbReference type="InterPro" id="IPR007110">
    <property type="entry name" value="Ig-like_dom"/>
</dbReference>
<dbReference type="AlphaFoldDB" id="A0AAE1AVI9"/>
<dbReference type="InterPro" id="IPR036179">
    <property type="entry name" value="Ig-like_dom_sf"/>
</dbReference>
<dbReference type="PROSITE" id="PS50835">
    <property type="entry name" value="IG_LIKE"/>
    <property type="match status" value="1"/>
</dbReference>
<keyword evidence="3" id="KW-1185">Reference proteome</keyword>
<name>A0AAE1AVI9_9GAST</name>
<gene>
    <name evidence="2" type="ORF">RRG08_026403</name>
</gene>
<accession>A0AAE1AVI9</accession>
<dbReference type="EMBL" id="JAWDGP010001100">
    <property type="protein sequence ID" value="KAK3794673.1"/>
    <property type="molecule type" value="Genomic_DNA"/>
</dbReference>
<sequence>METKWTCQPCVGSRITACEKLEIYSPPESPSCTVSEDTESGDIKSVNVSCSTSKVYPKARCRFYREKDGGNSVEITNPVYSHTETGDTPVYYRSQCSVSVSVQELGEGTHSFTGYIYPGVTGDPAKVTGTRADKTVTLSFSQASHSCRSQAVQGYFLEESTTCTCSLSSDGHPRGTAQWYKGGQQVGSGGTLVVSRDKSSPESVQTYTCEALSHLGRKVGLTLTAKFASPSLGVGTQITKPSLGVGTQITKPSLGVGTQITKPSLGVGTQFTKPSLGVGTQFTKPSLGVGTQFTKPSLGVGTQITKPSLGVGTQITKPSLGVGTQITKPSLGVGTQITKPSLGVGTQITKPSLGVGTQITKPSLGVGTRFTKPSLGVGTRFTKPSLTNQNQH</sequence>
<protein>
    <recommendedName>
        <fullName evidence="1">Ig-like domain-containing protein</fullName>
    </recommendedName>
</protein>
<evidence type="ECO:0000259" key="1">
    <source>
        <dbReference type="PROSITE" id="PS50835"/>
    </source>
</evidence>
<comment type="caution">
    <text evidence="2">The sequence shown here is derived from an EMBL/GenBank/DDBJ whole genome shotgun (WGS) entry which is preliminary data.</text>
</comment>
<organism evidence="2 3">
    <name type="scientific">Elysia crispata</name>
    <name type="common">lettuce slug</name>
    <dbReference type="NCBI Taxonomy" id="231223"/>
    <lineage>
        <taxon>Eukaryota</taxon>
        <taxon>Metazoa</taxon>
        <taxon>Spiralia</taxon>
        <taxon>Lophotrochozoa</taxon>
        <taxon>Mollusca</taxon>
        <taxon>Gastropoda</taxon>
        <taxon>Heterobranchia</taxon>
        <taxon>Euthyneura</taxon>
        <taxon>Panpulmonata</taxon>
        <taxon>Sacoglossa</taxon>
        <taxon>Placobranchoidea</taxon>
        <taxon>Plakobranchidae</taxon>
        <taxon>Elysia</taxon>
    </lineage>
</organism>
<dbReference type="SUPFAM" id="SSF48726">
    <property type="entry name" value="Immunoglobulin"/>
    <property type="match status" value="1"/>
</dbReference>